<evidence type="ECO:0000313" key="3">
    <source>
        <dbReference type="Proteomes" id="UP000660729"/>
    </source>
</evidence>
<dbReference type="Proteomes" id="UP000660729">
    <property type="component" value="Unassembled WGS sequence"/>
</dbReference>
<sequence length="470" mass="52957">MAHLFDQLNFFGFRPSKEQLDATAHHGETGAIGMPRSDADSDTRAEAIGASNEQIQLLSDNGMRPRSTSEAHRRNILYSENRSSYIALLRSRHSSLLAHAEVQIALRRYMQLRSFARKSQRQFAKLLQDAQVDGQWSARSKNLCEMSERLQVDFAALEAQVSVLQVSQGRLASFEFDARNLENDFFGSLDSLVRKLNIIDDVDHNEDWVSSQVRNKAPSTISAELHPLLEDYYEKARESNLLRNRIVQLDIEHQEQRTARLLQEEQDCPPSRSESHFEEDYSNARSPLMNKLQRALEETAVSRKLCLEAGLNPEGSQKCASEPDVDLLWEPSEPSHSRKQLSLPSEPAHSNGESDTGGQETLTEHGLGLLDLASSRQSGNFLAISDTAEHQRQSIMDWASSLPFTLTRDQLEAMPDFRDDPQAVWDIVDYPRRGSGGSLRRTISGMPRCHVAIPSSRPKSLPETTEPRNP</sequence>
<name>A0A8H6R6M4_9PEZI</name>
<feature type="compositionally biased region" description="Polar residues" evidence="1">
    <location>
        <begin position="351"/>
        <end position="361"/>
    </location>
</feature>
<evidence type="ECO:0000313" key="2">
    <source>
        <dbReference type="EMBL" id="KAF7185528.1"/>
    </source>
</evidence>
<protein>
    <submittedName>
        <fullName evidence="2">Uncharacterized protein</fullName>
    </submittedName>
</protein>
<feature type="region of interest" description="Disordered" evidence="1">
    <location>
        <begin position="263"/>
        <end position="283"/>
    </location>
</feature>
<reference evidence="2" key="1">
    <citation type="submission" date="2020-04" db="EMBL/GenBank/DDBJ databases">
        <title>Draft genome resource of the tomato pathogen Pseudocercospora fuligena.</title>
        <authorList>
            <person name="Zaccaron A."/>
        </authorList>
    </citation>
    <scope>NUCLEOTIDE SEQUENCE</scope>
    <source>
        <strain evidence="2">PF001</strain>
    </source>
</reference>
<comment type="caution">
    <text evidence="2">The sequence shown here is derived from an EMBL/GenBank/DDBJ whole genome shotgun (WGS) entry which is preliminary data.</text>
</comment>
<proteinExistence type="predicted"/>
<organism evidence="2 3">
    <name type="scientific">Pseudocercospora fuligena</name>
    <dbReference type="NCBI Taxonomy" id="685502"/>
    <lineage>
        <taxon>Eukaryota</taxon>
        <taxon>Fungi</taxon>
        <taxon>Dikarya</taxon>
        <taxon>Ascomycota</taxon>
        <taxon>Pezizomycotina</taxon>
        <taxon>Dothideomycetes</taxon>
        <taxon>Dothideomycetidae</taxon>
        <taxon>Mycosphaerellales</taxon>
        <taxon>Mycosphaerellaceae</taxon>
        <taxon>Pseudocercospora</taxon>
    </lineage>
</organism>
<dbReference type="AlphaFoldDB" id="A0A8H6R6M4"/>
<gene>
    <name evidence="2" type="ORF">HII31_13152</name>
</gene>
<keyword evidence="3" id="KW-1185">Reference proteome</keyword>
<feature type="region of interest" description="Disordered" evidence="1">
    <location>
        <begin position="450"/>
        <end position="470"/>
    </location>
</feature>
<evidence type="ECO:0000256" key="1">
    <source>
        <dbReference type="SAM" id="MobiDB-lite"/>
    </source>
</evidence>
<feature type="region of interest" description="Disordered" evidence="1">
    <location>
        <begin position="313"/>
        <end position="361"/>
    </location>
</feature>
<dbReference type="OrthoDB" id="3650368at2759"/>
<accession>A0A8H6R6M4</accession>
<dbReference type="EMBL" id="JABCIY010000318">
    <property type="protein sequence ID" value="KAF7185528.1"/>
    <property type="molecule type" value="Genomic_DNA"/>
</dbReference>